<keyword evidence="1" id="KW-1133">Transmembrane helix</keyword>
<keyword evidence="3" id="KW-1185">Reference proteome</keyword>
<accession>A0ABP6DDD4</accession>
<evidence type="ECO:0000313" key="3">
    <source>
        <dbReference type="Proteomes" id="UP001501447"/>
    </source>
</evidence>
<keyword evidence="1" id="KW-0472">Membrane</keyword>
<feature type="transmembrane region" description="Helical" evidence="1">
    <location>
        <begin position="87"/>
        <end position="106"/>
    </location>
</feature>
<dbReference type="EMBL" id="BAAARJ010000028">
    <property type="protein sequence ID" value="GAA2636892.1"/>
    <property type="molecule type" value="Genomic_DNA"/>
</dbReference>
<dbReference type="RefSeq" id="WP_344570375.1">
    <property type="nucleotide sequence ID" value="NZ_BAAARJ010000028.1"/>
</dbReference>
<keyword evidence="1" id="KW-0812">Transmembrane</keyword>
<proteinExistence type="predicted"/>
<dbReference type="Proteomes" id="UP001501447">
    <property type="component" value="Unassembled WGS sequence"/>
</dbReference>
<comment type="caution">
    <text evidence="2">The sequence shown here is derived from an EMBL/GenBank/DDBJ whole genome shotgun (WGS) entry which is preliminary data.</text>
</comment>
<name>A0ABP6DDD4_9ACTN</name>
<reference evidence="3" key="1">
    <citation type="journal article" date="2019" name="Int. J. Syst. Evol. Microbiol.">
        <title>The Global Catalogue of Microorganisms (GCM) 10K type strain sequencing project: providing services to taxonomists for standard genome sequencing and annotation.</title>
        <authorList>
            <consortium name="The Broad Institute Genomics Platform"/>
            <consortium name="The Broad Institute Genome Sequencing Center for Infectious Disease"/>
            <person name="Wu L."/>
            <person name="Ma J."/>
        </authorList>
    </citation>
    <scope>NUCLEOTIDE SEQUENCE [LARGE SCALE GENOMIC DNA]</scope>
    <source>
        <strain evidence="3">JCM 16373</strain>
    </source>
</reference>
<gene>
    <name evidence="2" type="ORF">GCM10009863_61870</name>
</gene>
<feature type="transmembrane region" description="Helical" evidence="1">
    <location>
        <begin position="54"/>
        <end position="75"/>
    </location>
</feature>
<organism evidence="2 3">
    <name type="scientific">Streptomyces axinellae</name>
    <dbReference type="NCBI Taxonomy" id="552788"/>
    <lineage>
        <taxon>Bacteria</taxon>
        <taxon>Bacillati</taxon>
        <taxon>Actinomycetota</taxon>
        <taxon>Actinomycetes</taxon>
        <taxon>Kitasatosporales</taxon>
        <taxon>Streptomycetaceae</taxon>
        <taxon>Streptomyces</taxon>
    </lineage>
</organism>
<evidence type="ECO:0008006" key="4">
    <source>
        <dbReference type="Google" id="ProtNLM"/>
    </source>
</evidence>
<evidence type="ECO:0000256" key="1">
    <source>
        <dbReference type="SAM" id="Phobius"/>
    </source>
</evidence>
<sequence>MRAPFPRTARVLRHLARHEIRSLAALGLWLARRRDGVRPGDLTAPYAAAQASTLLLFGIAAGIETVALAVLLAPWPMAHLITLVLDVYGLVFVLGLHAASVVRPHLVGADGSLRVRYATLADLRVPAALVASAHAVRRYPDTGMVDVRDGTLTLPVGGQTSVTLRLTEPVTFVHPLGAESRIRTIHLHTETPESLVKALTPTRG</sequence>
<evidence type="ECO:0000313" key="2">
    <source>
        <dbReference type="EMBL" id="GAA2636892.1"/>
    </source>
</evidence>
<protein>
    <recommendedName>
        <fullName evidence="4">Integral membrane protein</fullName>
    </recommendedName>
</protein>